<dbReference type="PANTHER" id="PTHR45431:SF3">
    <property type="entry name" value="RHODANESE-LIKE DOMAIN-CONTAINING PROTEIN 15, CHLOROPLASTIC"/>
    <property type="match status" value="1"/>
</dbReference>
<organism evidence="3 4">
    <name type="scientific">Hymenobacter yonginensis</name>
    <dbReference type="NCBI Taxonomy" id="748197"/>
    <lineage>
        <taxon>Bacteria</taxon>
        <taxon>Pseudomonadati</taxon>
        <taxon>Bacteroidota</taxon>
        <taxon>Cytophagia</taxon>
        <taxon>Cytophagales</taxon>
        <taxon>Hymenobacteraceae</taxon>
        <taxon>Hymenobacter</taxon>
    </lineage>
</organism>
<accession>A0ABY7PSQ5</accession>
<dbReference type="PANTHER" id="PTHR45431">
    <property type="entry name" value="RHODANESE-LIKE DOMAIN-CONTAINING PROTEIN 15, CHLOROPLASTIC"/>
    <property type="match status" value="1"/>
</dbReference>
<sequence>MRRFLSTLALASMLTGSAALAQAPTPPPPDVAPAKATKLIRRHKVVVLDVRTPAEFATGHVVGARNVDFKAADFAQQVSQLDSTQTYLLYCASGNRSSKAATLMRQQGLRKVVNGGSLPNLKQAGAKTE</sequence>
<gene>
    <name evidence="3" type="ORF">O9Z63_06470</name>
</gene>
<dbReference type="InterPro" id="IPR036873">
    <property type="entry name" value="Rhodanese-like_dom_sf"/>
</dbReference>
<evidence type="ECO:0000259" key="2">
    <source>
        <dbReference type="PROSITE" id="PS50206"/>
    </source>
</evidence>
<feature type="chain" id="PRO_5047155465" evidence="1">
    <location>
        <begin position="22"/>
        <end position="129"/>
    </location>
</feature>
<dbReference type="PROSITE" id="PS50206">
    <property type="entry name" value="RHODANESE_3"/>
    <property type="match status" value="1"/>
</dbReference>
<evidence type="ECO:0000256" key="1">
    <source>
        <dbReference type="SAM" id="SignalP"/>
    </source>
</evidence>
<evidence type="ECO:0000313" key="3">
    <source>
        <dbReference type="EMBL" id="WBO85889.1"/>
    </source>
</evidence>
<keyword evidence="4" id="KW-1185">Reference proteome</keyword>
<name>A0ABY7PSQ5_9BACT</name>
<dbReference type="InterPro" id="IPR001763">
    <property type="entry name" value="Rhodanese-like_dom"/>
</dbReference>
<dbReference type="RefSeq" id="WP_270128496.1">
    <property type="nucleotide sequence ID" value="NZ_CP115396.1"/>
</dbReference>
<dbReference type="SMART" id="SM00450">
    <property type="entry name" value="RHOD"/>
    <property type="match status" value="1"/>
</dbReference>
<dbReference type="InterPro" id="IPR052367">
    <property type="entry name" value="Thiosulfate_ST/Rhodanese-like"/>
</dbReference>
<keyword evidence="1" id="KW-0732">Signal</keyword>
<feature type="domain" description="Rhodanese" evidence="2">
    <location>
        <begin position="41"/>
        <end position="126"/>
    </location>
</feature>
<dbReference type="Pfam" id="PF00581">
    <property type="entry name" value="Rhodanese"/>
    <property type="match status" value="1"/>
</dbReference>
<protein>
    <submittedName>
        <fullName evidence="3">Rhodanese-like domain-containing protein</fullName>
    </submittedName>
</protein>
<feature type="signal peptide" evidence="1">
    <location>
        <begin position="1"/>
        <end position="21"/>
    </location>
</feature>
<dbReference type="Gene3D" id="3.40.250.10">
    <property type="entry name" value="Rhodanese-like domain"/>
    <property type="match status" value="1"/>
</dbReference>
<dbReference type="Proteomes" id="UP001211872">
    <property type="component" value="Chromosome"/>
</dbReference>
<reference evidence="3 4" key="1">
    <citation type="journal article" date="2011" name="Int. J. Syst. Evol. Microbiol.">
        <title>Hymenobacter yonginensis sp. nov., isolated from a mesotrophic artificial lake.</title>
        <authorList>
            <person name="Joung Y."/>
            <person name="Cho S.H."/>
            <person name="Kim H."/>
            <person name="Kim S.B."/>
            <person name="Joh K."/>
        </authorList>
    </citation>
    <scope>NUCLEOTIDE SEQUENCE [LARGE SCALE GENOMIC DNA]</scope>
    <source>
        <strain evidence="3 4">KCTC 22745</strain>
    </source>
</reference>
<evidence type="ECO:0000313" key="4">
    <source>
        <dbReference type="Proteomes" id="UP001211872"/>
    </source>
</evidence>
<dbReference type="CDD" id="cd00158">
    <property type="entry name" value="RHOD"/>
    <property type="match status" value="1"/>
</dbReference>
<proteinExistence type="predicted"/>
<dbReference type="EMBL" id="CP115396">
    <property type="protein sequence ID" value="WBO85889.1"/>
    <property type="molecule type" value="Genomic_DNA"/>
</dbReference>
<dbReference type="SUPFAM" id="SSF52821">
    <property type="entry name" value="Rhodanese/Cell cycle control phosphatase"/>
    <property type="match status" value="1"/>
</dbReference>